<dbReference type="GO" id="GO:0003700">
    <property type="term" value="F:DNA-binding transcription factor activity"/>
    <property type="evidence" value="ECO:0007669"/>
    <property type="project" value="TreeGrafter"/>
</dbReference>
<gene>
    <name evidence="6" type="ORF">C7Y72_02950</name>
</gene>
<dbReference type="InterPro" id="IPR036271">
    <property type="entry name" value="Tet_transcr_reg_TetR-rel_C_sf"/>
</dbReference>
<evidence type="ECO:0000313" key="7">
    <source>
        <dbReference type="Proteomes" id="UP000240739"/>
    </source>
</evidence>
<dbReference type="GO" id="GO:0000976">
    <property type="term" value="F:transcription cis-regulatory region binding"/>
    <property type="evidence" value="ECO:0007669"/>
    <property type="project" value="TreeGrafter"/>
</dbReference>
<dbReference type="Gene3D" id="1.10.357.10">
    <property type="entry name" value="Tetracycline Repressor, domain 2"/>
    <property type="match status" value="1"/>
</dbReference>
<dbReference type="PROSITE" id="PS50977">
    <property type="entry name" value="HTH_TETR_2"/>
    <property type="match status" value="1"/>
</dbReference>
<dbReference type="InterPro" id="IPR050109">
    <property type="entry name" value="HTH-type_TetR-like_transc_reg"/>
</dbReference>
<dbReference type="Proteomes" id="UP000240739">
    <property type="component" value="Unassembled WGS sequence"/>
</dbReference>
<feature type="domain" description="HTH tetR-type" evidence="5">
    <location>
        <begin position="15"/>
        <end position="74"/>
    </location>
</feature>
<feature type="DNA-binding region" description="H-T-H motif" evidence="4">
    <location>
        <begin position="37"/>
        <end position="56"/>
    </location>
</feature>
<dbReference type="EMBL" id="PYYB01000001">
    <property type="protein sequence ID" value="PTL58681.1"/>
    <property type="molecule type" value="Genomic_DNA"/>
</dbReference>
<reference evidence="6 7" key="1">
    <citation type="submission" date="2018-03" db="EMBL/GenBank/DDBJ databases">
        <title>Aquarubrobacter algicola gen. nov., sp. nov., a novel actinobacterium isolated from shallow eutrophic lake during the end of cyanobacterial harmful algal blooms.</title>
        <authorList>
            <person name="Chun S.J."/>
        </authorList>
    </citation>
    <scope>NUCLEOTIDE SEQUENCE [LARGE SCALE GENOMIC DNA]</scope>
    <source>
        <strain evidence="6 7">Seoho-28</strain>
    </source>
</reference>
<dbReference type="InterPro" id="IPR009057">
    <property type="entry name" value="Homeodomain-like_sf"/>
</dbReference>
<evidence type="ECO:0000256" key="3">
    <source>
        <dbReference type="ARBA" id="ARBA00023163"/>
    </source>
</evidence>
<name>A0A2T4UHF6_9ACTN</name>
<dbReference type="SUPFAM" id="SSF48498">
    <property type="entry name" value="Tetracyclin repressor-like, C-terminal domain"/>
    <property type="match status" value="1"/>
</dbReference>
<dbReference type="AlphaFoldDB" id="A0A2T4UHF6"/>
<evidence type="ECO:0000313" key="6">
    <source>
        <dbReference type="EMBL" id="PTL58681.1"/>
    </source>
</evidence>
<keyword evidence="3" id="KW-0804">Transcription</keyword>
<protein>
    <recommendedName>
        <fullName evidence="5">HTH tetR-type domain-containing protein</fullName>
    </recommendedName>
</protein>
<keyword evidence="1" id="KW-0805">Transcription regulation</keyword>
<evidence type="ECO:0000256" key="2">
    <source>
        <dbReference type="ARBA" id="ARBA00023125"/>
    </source>
</evidence>
<evidence type="ECO:0000259" key="5">
    <source>
        <dbReference type="PROSITE" id="PS50977"/>
    </source>
</evidence>
<keyword evidence="2 4" id="KW-0238">DNA-binding</keyword>
<dbReference type="OrthoDB" id="3237195at2"/>
<dbReference type="PANTHER" id="PTHR30055:SF234">
    <property type="entry name" value="HTH-TYPE TRANSCRIPTIONAL REGULATOR BETI"/>
    <property type="match status" value="1"/>
</dbReference>
<dbReference type="Pfam" id="PF00440">
    <property type="entry name" value="TetR_N"/>
    <property type="match status" value="1"/>
</dbReference>
<accession>A0A2T4UHF6</accession>
<proteinExistence type="predicted"/>
<comment type="caution">
    <text evidence="6">The sequence shown here is derived from an EMBL/GenBank/DDBJ whole genome shotgun (WGS) entry which is preliminary data.</text>
</comment>
<sequence length="200" mass="21777">MSAPPAPSSRAATAAATRTKLIDAAIERFATDGPDASFDQVAADAGVTKGALYHHFASKDGLIEAVYRETIRRHSEQVIARSSDGDGRTRLLGLVDESARLYGSRTPFYSLLTRLHLEAGTSRPNLAAIARRVQQRQREYMIDCVRSGQEDGSIDPSLDAVAVGLTVNAALQGFLVQQLEDQATQLDWVTRFRSLMEGML</sequence>
<dbReference type="InterPro" id="IPR001647">
    <property type="entry name" value="HTH_TetR"/>
</dbReference>
<dbReference type="RefSeq" id="WP_107567118.1">
    <property type="nucleotide sequence ID" value="NZ_PYYB01000001.1"/>
</dbReference>
<organism evidence="6 7">
    <name type="scientific">Paraconexibacter algicola</name>
    <dbReference type="NCBI Taxonomy" id="2133960"/>
    <lineage>
        <taxon>Bacteria</taxon>
        <taxon>Bacillati</taxon>
        <taxon>Actinomycetota</taxon>
        <taxon>Thermoleophilia</taxon>
        <taxon>Solirubrobacterales</taxon>
        <taxon>Paraconexibacteraceae</taxon>
        <taxon>Paraconexibacter</taxon>
    </lineage>
</organism>
<evidence type="ECO:0000256" key="1">
    <source>
        <dbReference type="ARBA" id="ARBA00023015"/>
    </source>
</evidence>
<dbReference type="SUPFAM" id="SSF46689">
    <property type="entry name" value="Homeodomain-like"/>
    <property type="match status" value="1"/>
</dbReference>
<keyword evidence="7" id="KW-1185">Reference proteome</keyword>
<dbReference type="PRINTS" id="PR00455">
    <property type="entry name" value="HTHTETR"/>
</dbReference>
<dbReference type="PANTHER" id="PTHR30055">
    <property type="entry name" value="HTH-TYPE TRANSCRIPTIONAL REGULATOR RUTR"/>
    <property type="match status" value="1"/>
</dbReference>
<evidence type="ECO:0000256" key="4">
    <source>
        <dbReference type="PROSITE-ProRule" id="PRU00335"/>
    </source>
</evidence>